<feature type="transmembrane region" description="Helical" evidence="1">
    <location>
        <begin position="12"/>
        <end position="37"/>
    </location>
</feature>
<keyword evidence="4" id="KW-1185">Reference proteome</keyword>
<feature type="domain" description="TadE-like" evidence="2">
    <location>
        <begin position="9"/>
        <end position="51"/>
    </location>
</feature>
<gene>
    <name evidence="3" type="ORF">IC608_09520</name>
</gene>
<dbReference type="Proteomes" id="UP000654108">
    <property type="component" value="Unassembled WGS sequence"/>
</dbReference>
<name>A0A927FVQ3_9HYPH</name>
<dbReference type="AlphaFoldDB" id="A0A927FVQ3"/>
<proteinExistence type="predicted"/>
<evidence type="ECO:0000259" key="2">
    <source>
        <dbReference type="Pfam" id="PF07811"/>
    </source>
</evidence>
<comment type="caution">
    <text evidence="3">The sequence shown here is derived from an EMBL/GenBank/DDBJ whole genome shotgun (WGS) entry which is preliminary data.</text>
</comment>
<dbReference type="Pfam" id="PF07811">
    <property type="entry name" value="TadE"/>
    <property type="match status" value="1"/>
</dbReference>
<accession>A0A927FVQ3</accession>
<evidence type="ECO:0000313" key="3">
    <source>
        <dbReference type="EMBL" id="MBD8065713.1"/>
    </source>
</evidence>
<evidence type="ECO:0000256" key="1">
    <source>
        <dbReference type="SAM" id="Phobius"/>
    </source>
</evidence>
<protein>
    <submittedName>
        <fullName evidence="3">Pilus assembly protein</fullName>
    </submittedName>
</protein>
<organism evidence="3 4">
    <name type="scientific">Devosia oryzisoli</name>
    <dbReference type="NCBI Taxonomy" id="2774138"/>
    <lineage>
        <taxon>Bacteria</taxon>
        <taxon>Pseudomonadati</taxon>
        <taxon>Pseudomonadota</taxon>
        <taxon>Alphaproteobacteria</taxon>
        <taxon>Hyphomicrobiales</taxon>
        <taxon>Devosiaceae</taxon>
        <taxon>Devosia</taxon>
    </lineage>
</organism>
<keyword evidence="1" id="KW-0472">Membrane</keyword>
<dbReference type="InterPro" id="IPR012495">
    <property type="entry name" value="TadE-like_dom"/>
</dbReference>
<reference evidence="3" key="1">
    <citation type="submission" date="2020-09" db="EMBL/GenBank/DDBJ databases">
        <title>Genome seq and assembly of Devosia sp.</title>
        <authorList>
            <person name="Chhetri G."/>
        </authorList>
    </citation>
    <scope>NUCLEOTIDE SEQUENCE</scope>
    <source>
        <strain evidence="3">PTR5</strain>
    </source>
</reference>
<keyword evidence="1" id="KW-1133">Transmembrane helix</keyword>
<dbReference type="RefSeq" id="WP_191774827.1">
    <property type="nucleotide sequence ID" value="NZ_JACYFU010000002.1"/>
</dbReference>
<keyword evidence="1" id="KW-0812">Transmembrane</keyword>
<sequence length="173" mass="18512">MELLRNTRGVTAVEFGLLALPFFSIIGAILQTSLVFLSGQVLESAVNDAGRTIRTGQVQAAGVTIDAFRADVCSRLFGLFPDCSGLFIKVSEISNFQSATITVPIDEATCETSACDWSEAQSFSPGVGKSIVVVKVYYKYPVFLQIGPFGMANLPNGTRLLGAATVFQNEPFT</sequence>
<evidence type="ECO:0000313" key="4">
    <source>
        <dbReference type="Proteomes" id="UP000654108"/>
    </source>
</evidence>
<dbReference type="EMBL" id="JACYFU010000002">
    <property type="protein sequence ID" value="MBD8065713.1"/>
    <property type="molecule type" value="Genomic_DNA"/>
</dbReference>